<dbReference type="GO" id="GO:0061542">
    <property type="term" value="F:3-demethylubiquinol 3-O-methyltransferase activity"/>
    <property type="evidence" value="ECO:0007669"/>
    <property type="project" value="UniProtKB-EC"/>
</dbReference>
<dbReference type="Gene3D" id="3.40.50.150">
    <property type="entry name" value="Vaccinia Virus protein VP39"/>
    <property type="match status" value="1"/>
</dbReference>
<keyword evidence="3" id="KW-0489">Methyltransferase</keyword>
<dbReference type="PANTHER" id="PTHR43861:SF6">
    <property type="entry name" value="METHYLTRANSFERASE TYPE 11"/>
    <property type="match status" value="1"/>
</dbReference>
<accession>A0ABW0IIG3</accession>
<name>A0ABW0IIG3_9BACT</name>
<dbReference type="EC" id="2.1.1.64" evidence="3"/>
<evidence type="ECO:0000313" key="4">
    <source>
        <dbReference type="Proteomes" id="UP001596106"/>
    </source>
</evidence>
<dbReference type="EMBL" id="JBHSMA010000019">
    <property type="protein sequence ID" value="MFC5413064.1"/>
    <property type="molecule type" value="Genomic_DNA"/>
</dbReference>
<dbReference type="Pfam" id="PF13649">
    <property type="entry name" value="Methyltransf_25"/>
    <property type="match status" value="1"/>
</dbReference>
<dbReference type="EC" id="2.1.1.222" evidence="3"/>
<evidence type="ECO:0000256" key="1">
    <source>
        <dbReference type="ARBA" id="ARBA00022679"/>
    </source>
</evidence>
<gene>
    <name evidence="3" type="ORF">ACFPMF_27315</name>
</gene>
<organism evidence="3 4">
    <name type="scientific">Larkinella bovis</name>
    <dbReference type="NCBI Taxonomy" id="683041"/>
    <lineage>
        <taxon>Bacteria</taxon>
        <taxon>Pseudomonadati</taxon>
        <taxon>Bacteroidota</taxon>
        <taxon>Cytophagia</taxon>
        <taxon>Cytophagales</taxon>
        <taxon>Spirosomataceae</taxon>
        <taxon>Larkinella</taxon>
    </lineage>
</organism>
<evidence type="ECO:0000313" key="3">
    <source>
        <dbReference type="EMBL" id="MFC5413064.1"/>
    </source>
</evidence>
<dbReference type="Proteomes" id="UP001596106">
    <property type="component" value="Unassembled WGS sequence"/>
</dbReference>
<dbReference type="GO" id="GO:0032259">
    <property type="term" value="P:methylation"/>
    <property type="evidence" value="ECO:0007669"/>
    <property type="project" value="UniProtKB-KW"/>
</dbReference>
<dbReference type="InterPro" id="IPR041698">
    <property type="entry name" value="Methyltransf_25"/>
</dbReference>
<dbReference type="InterPro" id="IPR029063">
    <property type="entry name" value="SAM-dependent_MTases_sf"/>
</dbReference>
<sequence length="272" mass="31384">MSSKEFYDNWAEKLLLDYLNGNNRIESAIKKVVTKIPVEVKEILDIGCGIGWSSFELSNAFKAANITGIDLSSELIKTANQIFNNDRLEYLNLDITKTREITSKKFDFIILIDVFEHIPKTERTNFIELLNRLLTLDGAIFFSCPTIYHQNYLRNNNPSGLQPIDEDVSLSDFLWLAKLINGNVVYFEHVNIWNTNDYQYCLIEKTSPYKKPINKLNNWKTQSIEDRIKNIRKSAGGELIIEKFNIANNINKTSRANSVLKRFIGLLTSRYA</sequence>
<feature type="domain" description="Methyltransferase" evidence="2">
    <location>
        <begin position="43"/>
        <end position="138"/>
    </location>
</feature>
<dbReference type="SUPFAM" id="SSF53335">
    <property type="entry name" value="S-adenosyl-L-methionine-dependent methyltransferases"/>
    <property type="match status" value="1"/>
</dbReference>
<keyword evidence="4" id="KW-1185">Reference proteome</keyword>
<dbReference type="PANTHER" id="PTHR43861">
    <property type="entry name" value="TRANS-ACONITATE 2-METHYLTRANSFERASE-RELATED"/>
    <property type="match status" value="1"/>
</dbReference>
<evidence type="ECO:0000259" key="2">
    <source>
        <dbReference type="Pfam" id="PF13649"/>
    </source>
</evidence>
<comment type="caution">
    <text evidence="3">The sequence shown here is derived from an EMBL/GenBank/DDBJ whole genome shotgun (WGS) entry which is preliminary data.</text>
</comment>
<dbReference type="CDD" id="cd02440">
    <property type="entry name" value="AdoMet_MTases"/>
    <property type="match status" value="1"/>
</dbReference>
<dbReference type="GO" id="GO:0102208">
    <property type="term" value="F:2-polyprenyl-6-hydroxyphenol methylase activity"/>
    <property type="evidence" value="ECO:0007669"/>
    <property type="project" value="UniProtKB-EC"/>
</dbReference>
<reference evidence="4" key="1">
    <citation type="journal article" date="2019" name="Int. J. Syst. Evol. Microbiol.">
        <title>The Global Catalogue of Microorganisms (GCM) 10K type strain sequencing project: providing services to taxonomists for standard genome sequencing and annotation.</title>
        <authorList>
            <consortium name="The Broad Institute Genomics Platform"/>
            <consortium name="The Broad Institute Genome Sequencing Center for Infectious Disease"/>
            <person name="Wu L."/>
            <person name="Ma J."/>
        </authorList>
    </citation>
    <scope>NUCLEOTIDE SEQUENCE [LARGE SCALE GENOMIC DNA]</scope>
    <source>
        <strain evidence="4">CCUG 55250</strain>
    </source>
</reference>
<keyword evidence="1 3" id="KW-0808">Transferase</keyword>
<proteinExistence type="predicted"/>
<dbReference type="RefSeq" id="WP_379851218.1">
    <property type="nucleotide sequence ID" value="NZ_JBHSMA010000019.1"/>
</dbReference>
<protein>
    <submittedName>
        <fullName evidence="3">Class I SAM-dependent methyltransferase</fullName>
        <ecNumber evidence="3">2.1.1.222</ecNumber>
        <ecNumber evidence="3">2.1.1.64</ecNumber>
    </submittedName>
</protein>